<name>X1TJM4_9ZZZZ</name>
<protein>
    <submittedName>
        <fullName evidence="1">Uncharacterized protein</fullName>
    </submittedName>
</protein>
<dbReference type="AlphaFoldDB" id="X1TJM4"/>
<evidence type="ECO:0000313" key="1">
    <source>
        <dbReference type="EMBL" id="GAI91556.1"/>
    </source>
</evidence>
<accession>X1TJM4</accession>
<organism evidence="1">
    <name type="scientific">marine sediment metagenome</name>
    <dbReference type="NCBI Taxonomy" id="412755"/>
    <lineage>
        <taxon>unclassified sequences</taxon>
        <taxon>metagenomes</taxon>
        <taxon>ecological metagenomes</taxon>
    </lineage>
</organism>
<gene>
    <name evidence="1" type="ORF">S12H4_40248</name>
</gene>
<comment type="caution">
    <text evidence="1">The sequence shown here is derived from an EMBL/GenBank/DDBJ whole genome shotgun (WGS) entry which is preliminary data.</text>
</comment>
<feature type="non-terminal residue" evidence="1">
    <location>
        <position position="1"/>
    </location>
</feature>
<proteinExistence type="predicted"/>
<dbReference type="EMBL" id="BARW01024412">
    <property type="protein sequence ID" value="GAI91556.1"/>
    <property type="molecule type" value="Genomic_DNA"/>
</dbReference>
<sequence length="29" mass="3402">LRFLTDDIMTVIRTGYGKLVSGSWNKRHH</sequence>
<reference evidence="1" key="1">
    <citation type="journal article" date="2014" name="Front. Microbiol.">
        <title>High frequency of phylogenetically diverse reductive dehalogenase-homologous genes in deep subseafloor sedimentary metagenomes.</title>
        <authorList>
            <person name="Kawai M."/>
            <person name="Futagami T."/>
            <person name="Toyoda A."/>
            <person name="Takaki Y."/>
            <person name="Nishi S."/>
            <person name="Hori S."/>
            <person name="Arai W."/>
            <person name="Tsubouchi T."/>
            <person name="Morono Y."/>
            <person name="Uchiyama I."/>
            <person name="Ito T."/>
            <person name="Fujiyama A."/>
            <person name="Inagaki F."/>
            <person name="Takami H."/>
        </authorList>
    </citation>
    <scope>NUCLEOTIDE SEQUENCE</scope>
    <source>
        <strain evidence="1">Expedition CK06-06</strain>
    </source>
</reference>